<dbReference type="Proteomes" id="UP000252038">
    <property type="component" value="Chromosome"/>
</dbReference>
<dbReference type="KEGG" id="chrb:DK843_14560"/>
<organism evidence="2 3">
    <name type="scientific">Chromobacterium phragmitis</name>
    <dbReference type="NCBI Taxonomy" id="2202141"/>
    <lineage>
        <taxon>Bacteria</taxon>
        <taxon>Pseudomonadati</taxon>
        <taxon>Pseudomonadota</taxon>
        <taxon>Betaproteobacteria</taxon>
        <taxon>Neisseriales</taxon>
        <taxon>Chromobacteriaceae</taxon>
        <taxon>Chromobacterium</taxon>
    </lineage>
</organism>
<gene>
    <name evidence="2" type="ORF">DK843_14560</name>
</gene>
<evidence type="ECO:0000313" key="2">
    <source>
        <dbReference type="EMBL" id="AXE35411.1"/>
    </source>
</evidence>
<evidence type="ECO:0000256" key="1">
    <source>
        <dbReference type="SAM" id="MobiDB-lite"/>
    </source>
</evidence>
<proteinExistence type="predicted"/>
<protein>
    <submittedName>
        <fullName evidence="2">Uncharacterized protein</fullName>
    </submittedName>
</protein>
<dbReference type="RefSeq" id="WP_114061161.1">
    <property type="nucleotide sequence ID" value="NZ_CP029495.1"/>
</dbReference>
<reference evidence="2 3" key="1">
    <citation type="submission" date="2018-05" db="EMBL/GenBank/DDBJ databases">
        <title>Genome sequencing, assembly and analysis of the novel insecticidal bacterium, Chromobacterium phragmitis.</title>
        <authorList>
            <person name="Sparks M.E."/>
            <person name="Blackburn M.B."/>
            <person name="Gundersen-Rindal D.E."/>
        </authorList>
    </citation>
    <scope>NUCLEOTIDE SEQUENCE [LARGE SCALE GENOMIC DNA]</scope>
    <source>
        <strain evidence="2">IIBBL 274-1</strain>
    </source>
</reference>
<name>A0A344UJG3_9NEIS</name>
<feature type="region of interest" description="Disordered" evidence="1">
    <location>
        <begin position="260"/>
        <end position="291"/>
    </location>
</feature>
<dbReference type="EMBL" id="CP029554">
    <property type="protein sequence ID" value="AXE35411.1"/>
    <property type="molecule type" value="Genomic_DNA"/>
</dbReference>
<dbReference type="KEGG" id="chri:DK842_09010"/>
<sequence>MENKKKIALLAGAAVLLIAAGFGGWRYWKSHQAVQVERLALDGESSQKTIAGIMNREYGNKHYNREEDCWNIEHGNRTYCMKPLSLDRVRVDGEDRFYLLAGGYLWESSHADSDGLVGAFVFKADGSEPIASVRALAYDSVGGAMPENVKLLQLTRSGQMGWLIQGGGDLNGGYSYREPHLFMPKDGKIIDAAGDLIGAQGQAQVALDFDYHADASKTDAEYYPMLLTVRDEAKKEVASYRFQFDRSKWKYVCGDKTCGERGSLPQDDEDANGEPMDSDDGDAPADPPANANAALFSDGTELSAADLKDVLAAVKATFVVKDSQTWGFVTAECVKPFPLSAEVVKGNEDNHNMLWLEGGNSCTSGNTEHSIWLFIRGEDGHLRANLGLPAKQATVTNDANEGYNDIRLSGNGFCEAVWRWDGKQYAHLKNIATQPGGCGGE</sequence>
<dbReference type="OrthoDB" id="8595012at2"/>
<feature type="compositionally biased region" description="Acidic residues" evidence="1">
    <location>
        <begin position="266"/>
        <end position="283"/>
    </location>
</feature>
<evidence type="ECO:0000313" key="3">
    <source>
        <dbReference type="Proteomes" id="UP000252038"/>
    </source>
</evidence>
<accession>A0A344UJG3</accession>
<dbReference type="AlphaFoldDB" id="A0A344UJG3"/>